<dbReference type="Pfam" id="PF07690">
    <property type="entry name" value="MFS_1"/>
    <property type="match status" value="1"/>
</dbReference>
<reference evidence="6" key="1">
    <citation type="submission" date="2018-08" db="EMBL/GenBank/DDBJ databases">
        <authorList>
            <person name="Kim S.-J."/>
            <person name="Jung G.-Y."/>
        </authorList>
    </citation>
    <scope>NUCLEOTIDE SEQUENCE [LARGE SCALE GENOMIC DNA]</scope>
    <source>
        <strain evidence="6">GY_H</strain>
    </source>
</reference>
<feature type="transmembrane region" description="Helical" evidence="4">
    <location>
        <begin position="278"/>
        <end position="298"/>
    </location>
</feature>
<dbReference type="InterPro" id="IPR011701">
    <property type="entry name" value="MFS"/>
</dbReference>
<feature type="transmembrane region" description="Helical" evidence="4">
    <location>
        <begin position="7"/>
        <end position="27"/>
    </location>
</feature>
<sequence>MRLWAEIAALGVTQIIGYGTLYYSFSILEPSISRDFGWSSEWMFGAFSGALLIGGLVAPLTGRAIDRFGAGRVMAGGSLVAALALVGCALAPSGAAFVPALFAIEIASTLVQYGAAFSLLVQRHHDRAQRSIVYLTLIAGFASTMFWPLTTWLHHVLTWQQVYLIFAASHLILCLPIHAWLSRPVADASPKEEEVRAEASGAIQSADGLLLPAARRKGLVLTAGAFAFESFISSAILVHMLPMLQALGLGLAGVVVSTVFGPSQVASRFINMVFGKGISQLTLAIISAALLPGALIVLSASAPSLVGAVLFAILFGMGSGLYSIVGGTLPLELFGRRGYGTLQGQITSVRLIVGSAAPFAFAVMMDRTSPAGAVVMSAVLGSGAVLMLLAIKRLMSEPSPDV</sequence>
<feature type="transmembrane region" description="Helical" evidence="4">
    <location>
        <begin position="42"/>
        <end position="61"/>
    </location>
</feature>
<protein>
    <submittedName>
        <fullName evidence="5">MFS transporter</fullName>
    </submittedName>
</protein>
<dbReference type="Gene3D" id="1.20.1250.20">
    <property type="entry name" value="MFS general substrate transporter like domains"/>
    <property type="match status" value="1"/>
</dbReference>
<gene>
    <name evidence="5" type="ORF">DXH78_14790</name>
</gene>
<feature type="transmembrane region" description="Helical" evidence="4">
    <location>
        <begin position="162"/>
        <end position="181"/>
    </location>
</feature>
<dbReference type="RefSeq" id="WP_115518004.1">
    <property type="nucleotide sequence ID" value="NZ_QRGO01000002.1"/>
</dbReference>
<feature type="transmembrane region" description="Helical" evidence="4">
    <location>
        <begin position="346"/>
        <end position="365"/>
    </location>
</feature>
<feature type="transmembrane region" description="Helical" evidence="4">
    <location>
        <begin position="132"/>
        <end position="150"/>
    </location>
</feature>
<dbReference type="InterPro" id="IPR050327">
    <property type="entry name" value="Proton-linked_MCT"/>
</dbReference>
<dbReference type="Proteomes" id="UP000263993">
    <property type="component" value="Unassembled WGS sequence"/>
</dbReference>
<dbReference type="InterPro" id="IPR036259">
    <property type="entry name" value="MFS_trans_sf"/>
</dbReference>
<evidence type="ECO:0000256" key="3">
    <source>
        <dbReference type="ARBA" id="ARBA00023136"/>
    </source>
</evidence>
<dbReference type="EMBL" id="QRGO01000002">
    <property type="protein sequence ID" value="RDV01880.1"/>
    <property type="molecule type" value="Genomic_DNA"/>
</dbReference>
<evidence type="ECO:0000313" key="5">
    <source>
        <dbReference type="EMBL" id="RDV01880.1"/>
    </source>
</evidence>
<feature type="transmembrane region" description="Helical" evidence="4">
    <location>
        <begin position="304"/>
        <end position="325"/>
    </location>
</feature>
<keyword evidence="6" id="KW-1185">Reference proteome</keyword>
<feature type="transmembrane region" description="Helical" evidence="4">
    <location>
        <begin position="371"/>
        <end position="391"/>
    </location>
</feature>
<keyword evidence="3 4" id="KW-0472">Membrane</keyword>
<evidence type="ECO:0000256" key="1">
    <source>
        <dbReference type="ARBA" id="ARBA00022692"/>
    </source>
</evidence>
<comment type="caution">
    <text evidence="5">The sequence shown here is derived from an EMBL/GenBank/DDBJ whole genome shotgun (WGS) entry which is preliminary data.</text>
</comment>
<dbReference type="SUPFAM" id="SSF103473">
    <property type="entry name" value="MFS general substrate transporter"/>
    <property type="match status" value="1"/>
</dbReference>
<dbReference type="AlphaFoldDB" id="A0A371B2V3"/>
<feature type="transmembrane region" description="Helical" evidence="4">
    <location>
        <begin position="73"/>
        <end position="92"/>
    </location>
</feature>
<name>A0A371B2V3_9BRAD</name>
<dbReference type="OrthoDB" id="7200137at2"/>
<organism evidence="5 6">
    <name type="scientific">Undibacter mobilis</name>
    <dbReference type="NCBI Taxonomy" id="2292256"/>
    <lineage>
        <taxon>Bacteria</taxon>
        <taxon>Pseudomonadati</taxon>
        <taxon>Pseudomonadota</taxon>
        <taxon>Alphaproteobacteria</taxon>
        <taxon>Hyphomicrobiales</taxon>
        <taxon>Nitrobacteraceae</taxon>
        <taxon>Undibacter</taxon>
    </lineage>
</organism>
<keyword evidence="1 4" id="KW-0812">Transmembrane</keyword>
<evidence type="ECO:0000256" key="2">
    <source>
        <dbReference type="ARBA" id="ARBA00022989"/>
    </source>
</evidence>
<evidence type="ECO:0000313" key="6">
    <source>
        <dbReference type="Proteomes" id="UP000263993"/>
    </source>
</evidence>
<proteinExistence type="predicted"/>
<dbReference type="GO" id="GO:0022857">
    <property type="term" value="F:transmembrane transporter activity"/>
    <property type="evidence" value="ECO:0007669"/>
    <property type="project" value="InterPro"/>
</dbReference>
<keyword evidence="2 4" id="KW-1133">Transmembrane helix</keyword>
<dbReference type="NCBIfam" id="NF033733">
    <property type="entry name" value="MFS_ArsK"/>
    <property type="match status" value="1"/>
</dbReference>
<evidence type="ECO:0000256" key="4">
    <source>
        <dbReference type="SAM" id="Phobius"/>
    </source>
</evidence>
<feature type="transmembrane region" description="Helical" evidence="4">
    <location>
        <begin position="219"/>
        <end position="241"/>
    </location>
</feature>
<feature type="transmembrane region" description="Helical" evidence="4">
    <location>
        <begin position="98"/>
        <end position="120"/>
    </location>
</feature>
<accession>A0A371B2V3</accession>
<dbReference type="PANTHER" id="PTHR11360">
    <property type="entry name" value="MONOCARBOXYLATE TRANSPORTER"/>
    <property type="match status" value="1"/>
</dbReference>